<keyword evidence="2" id="KW-1185">Reference proteome</keyword>
<accession>A0AAP0B513</accession>
<comment type="caution">
    <text evidence="1">The sequence shown here is derived from an EMBL/GenBank/DDBJ whole genome shotgun (WGS) entry which is preliminary data.</text>
</comment>
<evidence type="ECO:0000313" key="1">
    <source>
        <dbReference type="EMBL" id="KAK8928564.1"/>
    </source>
</evidence>
<reference evidence="1 2" key="1">
    <citation type="journal article" date="2022" name="Nat. Plants">
        <title>Genomes of leafy and leafless Platanthera orchids illuminate the evolution of mycoheterotrophy.</title>
        <authorList>
            <person name="Li M.H."/>
            <person name="Liu K.W."/>
            <person name="Li Z."/>
            <person name="Lu H.C."/>
            <person name="Ye Q.L."/>
            <person name="Zhang D."/>
            <person name="Wang J.Y."/>
            <person name="Li Y.F."/>
            <person name="Zhong Z.M."/>
            <person name="Liu X."/>
            <person name="Yu X."/>
            <person name="Liu D.K."/>
            <person name="Tu X.D."/>
            <person name="Liu B."/>
            <person name="Hao Y."/>
            <person name="Liao X.Y."/>
            <person name="Jiang Y.T."/>
            <person name="Sun W.H."/>
            <person name="Chen J."/>
            <person name="Chen Y.Q."/>
            <person name="Ai Y."/>
            <person name="Zhai J.W."/>
            <person name="Wu S.S."/>
            <person name="Zhou Z."/>
            <person name="Hsiao Y.Y."/>
            <person name="Wu W.L."/>
            <person name="Chen Y.Y."/>
            <person name="Lin Y.F."/>
            <person name="Hsu J.L."/>
            <person name="Li C.Y."/>
            <person name="Wang Z.W."/>
            <person name="Zhao X."/>
            <person name="Zhong W.Y."/>
            <person name="Ma X.K."/>
            <person name="Ma L."/>
            <person name="Huang J."/>
            <person name="Chen G.Z."/>
            <person name="Huang M.Z."/>
            <person name="Huang L."/>
            <person name="Peng D.H."/>
            <person name="Luo Y.B."/>
            <person name="Zou S.Q."/>
            <person name="Chen S.P."/>
            <person name="Lan S."/>
            <person name="Tsai W.C."/>
            <person name="Van de Peer Y."/>
            <person name="Liu Z.J."/>
        </authorList>
    </citation>
    <scope>NUCLEOTIDE SEQUENCE [LARGE SCALE GENOMIC DNA]</scope>
    <source>
        <strain evidence="1">Lor287</strain>
    </source>
</reference>
<protein>
    <submittedName>
        <fullName evidence="1">Uncharacterized protein</fullName>
    </submittedName>
</protein>
<dbReference type="AlphaFoldDB" id="A0AAP0B513"/>
<dbReference type="EMBL" id="JBBWWQ010000015">
    <property type="protein sequence ID" value="KAK8928564.1"/>
    <property type="molecule type" value="Genomic_DNA"/>
</dbReference>
<gene>
    <name evidence="1" type="ORF">KSP39_PZI017515</name>
</gene>
<organism evidence="1 2">
    <name type="scientific">Platanthera zijinensis</name>
    <dbReference type="NCBI Taxonomy" id="2320716"/>
    <lineage>
        <taxon>Eukaryota</taxon>
        <taxon>Viridiplantae</taxon>
        <taxon>Streptophyta</taxon>
        <taxon>Embryophyta</taxon>
        <taxon>Tracheophyta</taxon>
        <taxon>Spermatophyta</taxon>
        <taxon>Magnoliopsida</taxon>
        <taxon>Liliopsida</taxon>
        <taxon>Asparagales</taxon>
        <taxon>Orchidaceae</taxon>
        <taxon>Orchidoideae</taxon>
        <taxon>Orchideae</taxon>
        <taxon>Orchidinae</taxon>
        <taxon>Platanthera</taxon>
    </lineage>
</organism>
<sequence>MLKADSSLPCLCYYHTAVKICPTHFLCCSAESSWILFGFGRICWCLPVFLMTSCTQVTDETNISAGLATPPLLLRAIELYSSERSCDQIFSLARRKCIFFV</sequence>
<dbReference type="Proteomes" id="UP001418222">
    <property type="component" value="Unassembled WGS sequence"/>
</dbReference>
<proteinExistence type="predicted"/>
<evidence type="ECO:0000313" key="2">
    <source>
        <dbReference type="Proteomes" id="UP001418222"/>
    </source>
</evidence>
<name>A0AAP0B513_9ASPA</name>